<feature type="compositionally biased region" description="Basic and acidic residues" evidence="1">
    <location>
        <begin position="101"/>
        <end position="112"/>
    </location>
</feature>
<sequence length="112" mass="12114">MVSLRLPFSFPQPPRPPAVPMPPPTPSLHPRPPPPPPVSLLASPFSSDLRSHRSRATARRFACVGVDFPRGRPVADVGGAEERRGFSHRAGGWPAPARSRAAKDQHLGPQDH</sequence>
<evidence type="ECO:0000313" key="2">
    <source>
        <dbReference type="EMBL" id="CAD1840490.1"/>
    </source>
</evidence>
<accession>A0A6V7QBQ4</accession>
<dbReference type="EMBL" id="LR862135">
    <property type="protein sequence ID" value="CAD1840490.1"/>
    <property type="molecule type" value="Genomic_DNA"/>
</dbReference>
<proteinExistence type="predicted"/>
<reference evidence="2" key="1">
    <citation type="submission" date="2020-07" db="EMBL/GenBank/DDBJ databases">
        <authorList>
            <person name="Lin J."/>
        </authorList>
    </citation>
    <scope>NUCLEOTIDE SEQUENCE</scope>
</reference>
<feature type="compositionally biased region" description="Pro residues" evidence="1">
    <location>
        <begin position="10"/>
        <end position="38"/>
    </location>
</feature>
<gene>
    <name evidence="2" type="ORF">CB5_LOCUS23701</name>
</gene>
<feature type="region of interest" description="Disordered" evidence="1">
    <location>
        <begin position="1"/>
        <end position="50"/>
    </location>
</feature>
<feature type="region of interest" description="Disordered" evidence="1">
    <location>
        <begin position="68"/>
        <end position="112"/>
    </location>
</feature>
<dbReference type="AlphaFoldDB" id="A0A6V7QBQ4"/>
<organism evidence="2">
    <name type="scientific">Ananas comosus var. bracteatus</name>
    <name type="common">red pineapple</name>
    <dbReference type="NCBI Taxonomy" id="296719"/>
    <lineage>
        <taxon>Eukaryota</taxon>
        <taxon>Viridiplantae</taxon>
        <taxon>Streptophyta</taxon>
        <taxon>Embryophyta</taxon>
        <taxon>Tracheophyta</taxon>
        <taxon>Spermatophyta</taxon>
        <taxon>Magnoliopsida</taxon>
        <taxon>Liliopsida</taxon>
        <taxon>Poales</taxon>
        <taxon>Bromeliaceae</taxon>
        <taxon>Bromelioideae</taxon>
        <taxon>Ananas</taxon>
    </lineage>
</organism>
<protein>
    <submittedName>
        <fullName evidence="2">Uncharacterized protein</fullName>
    </submittedName>
</protein>
<name>A0A6V7QBQ4_ANACO</name>
<evidence type="ECO:0000256" key="1">
    <source>
        <dbReference type="SAM" id="MobiDB-lite"/>
    </source>
</evidence>